<protein>
    <recommendedName>
        <fullName evidence="2">VWFA domain-containing protein</fullName>
    </recommendedName>
</protein>
<feature type="compositionally biased region" description="Low complexity" evidence="1">
    <location>
        <begin position="362"/>
        <end position="384"/>
    </location>
</feature>
<feature type="region of interest" description="Disordered" evidence="1">
    <location>
        <begin position="280"/>
        <end position="491"/>
    </location>
</feature>
<feature type="compositionally biased region" description="Polar residues" evidence="1">
    <location>
        <begin position="65"/>
        <end position="75"/>
    </location>
</feature>
<dbReference type="InterPro" id="IPR002035">
    <property type="entry name" value="VWF_A"/>
</dbReference>
<feature type="region of interest" description="Disordered" evidence="1">
    <location>
        <begin position="632"/>
        <end position="658"/>
    </location>
</feature>
<dbReference type="Proteomes" id="UP001164746">
    <property type="component" value="Chromosome 3"/>
</dbReference>
<dbReference type="SUPFAM" id="SSF53300">
    <property type="entry name" value="vWA-like"/>
    <property type="match status" value="1"/>
</dbReference>
<name>A0ABY7DUX8_MYAAR</name>
<sequence>MSTSGMNDLDAGGGRRPSDKGGKIDIQERMRRRFQQKARASPSGSASPSSYSGSQPGATGYGQRLNISSPSQASHVSADISINEPDDNGNSLFGSNTPSKRSPEVKRVHENGNFHKEDTKGQQSKDEFMALFQNNFEDTEQKKSESKTSGLDEDENDEHMKSLENTDSDHSEEDNRSGNQRLLQGTRNNHPSAFSNQRQPIESADNNPIARLIRLQQQGRKGSDDDSDEEGGAAPIGGFGIGGLPGKSFRADDSDSEGSVEDENPFNSLVKSLKNAQVNVRSQMPNAEADDPFAKLRAPIGSGRLGGTQNPDVSPIGGIQGGRGMGRYQTARGEAPARVSEGGRKSEPGSGQRPGYGGNQPSSGAGNKAPKAGGAPAPANPSGKDSGRSKQADGFGGIGGFGAPIPSDGLDNDPIKQMLRDMAKDAPGGGDDEPPNLKKMLAKLRAEREAGGDGAANQGNNPDPGSQGGGGEEGQMDPLAQMLGGGGGGAGGQANPLAQMFGGGAGGAGGQANPLAQMLGGGAGGAGGQANPLAQMFGGGAGGEGGQSNPLAQMFGGGGAGGGGDALAQMMGGVGAGPAGRRGGSQADMMRQMMSGGRGGGGQADQMMQMLAGAGGRGGGGQADQMMQMLAGAGGGRPGGLQGRRQQGGGGEEEEDVNVENPGDMQVIHQMLAYESMRAQNSHCPRAHNAMNTIIIIDTSGSMGGDAMIEAGEFLSQFLNGLEELQFEFNLEENVALVSVADGGQVVQHFTNDYSLVRRATDTLCAEGPSKLHIGLIMPIALLPLDQNTRGGMLTLQGHMVPPRVILITDGQLSGVTDVPGQQPNQQQSNMLQTMSLELMNQNYLDMVASTSGGKVVHPTSAKLLSRYHLHQMVVAALKKESANEPSRGIIMEKLKTVTGHCEDAEVDAILEMWQQPPPDVDERDQRLIKQSVDGGGGRGVPMMGGRGRGGGQMDMSAMLAGRGGGGLQDMLGGRGQGGGPGGLPDISAILGGQGGAGAGGLPDMASLLGGMGRGGGGGIADMAALLGGRGGGGGGRPDIAALLGGRGGGGAGGLPDMSALFGGRGRGEGGEGMPDMSALFGGRGGGGAGDMQDLAAMLGGVGGVGGDGAPGNLAAMLGGIRAGGGGNGDGGGGMDMAAMLGGGGGMKMGGGFPGGAGMLQMAEDGGFFSRKQRDEEPPQEKKRGRGYGGDPKVFTLNKLPDNARTSKPKLHELKPSKPLPVPPKVFTGNPKYPDGIIPGMAGGMNPVGGAAFPQNMQNPVPGAGFQQNPQNFGNMAAGGGQQQQSADQFQGSRITRPDLRVEYRERSDSEDEAEAIGGFN</sequence>
<feature type="compositionally biased region" description="Basic and acidic residues" evidence="1">
    <location>
        <begin position="158"/>
        <end position="176"/>
    </location>
</feature>
<feature type="domain" description="VWFA" evidence="2">
    <location>
        <begin position="692"/>
        <end position="878"/>
    </location>
</feature>
<feature type="compositionally biased region" description="Basic and acidic residues" evidence="1">
    <location>
        <begin position="16"/>
        <end position="29"/>
    </location>
</feature>
<dbReference type="Gene3D" id="3.40.50.410">
    <property type="entry name" value="von Willebrand factor, type A domain"/>
    <property type="match status" value="1"/>
</dbReference>
<feature type="region of interest" description="Disordered" evidence="1">
    <location>
        <begin position="1"/>
        <end position="268"/>
    </location>
</feature>
<feature type="compositionally biased region" description="Basic and acidic residues" evidence="1">
    <location>
        <begin position="101"/>
        <end position="128"/>
    </location>
</feature>
<dbReference type="PROSITE" id="PS50234">
    <property type="entry name" value="VWFA"/>
    <property type="match status" value="1"/>
</dbReference>
<feature type="region of interest" description="Disordered" evidence="1">
    <location>
        <begin position="1249"/>
        <end position="1321"/>
    </location>
</feature>
<proteinExistence type="predicted"/>
<feature type="compositionally biased region" description="Polar residues" evidence="1">
    <location>
        <begin position="177"/>
        <end position="206"/>
    </location>
</feature>
<gene>
    <name evidence="3" type="ORF">MAR_024858</name>
</gene>
<feature type="compositionally biased region" description="Basic and acidic residues" evidence="1">
    <location>
        <begin position="1296"/>
        <end position="1308"/>
    </location>
</feature>
<accession>A0ABY7DUX8</accession>
<dbReference type="EMBL" id="CP111014">
    <property type="protein sequence ID" value="WAR00486.1"/>
    <property type="molecule type" value="Genomic_DNA"/>
</dbReference>
<keyword evidence="4" id="KW-1185">Reference proteome</keyword>
<evidence type="ECO:0000259" key="2">
    <source>
        <dbReference type="PROSITE" id="PS50234"/>
    </source>
</evidence>
<evidence type="ECO:0000313" key="3">
    <source>
        <dbReference type="EMBL" id="WAR00486.1"/>
    </source>
</evidence>
<dbReference type="InterPro" id="IPR036465">
    <property type="entry name" value="vWFA_dom_sf"/>
</dbReference>
<feature type="region of interest" description="Disordered" evidence="1">
    <location>
        <begin position="1170"/>
        <end position="1225"/>
    </location>
</feature>
<dbReference type="CDD" id="cd00198">
    <property type="entry name" value="vWFA"/>
    <property type="match status" value="1"/>
</dbReference>
<reference evidence="3" key="1">
    <citation type="submission" date="2022-11" db="EMBL/GenBank/DDBJ databases">
        <title>Centuries of genome instability and evolution in soft-shell clam transmissible cancer (bioRxiv).</title>
        <authorList>
            <person name="Hart S.F.M."/>
            <person name="Yonemitsu M.A."/>
            <person name="Giersch R.M."/>
            <person name="Beal B.F."/>
            <person name="Arriagada G."/>
            <person name="Davis B.W."/>
            <person name="Ostrander E.A."/>
            <person name="Goff S.P."/>
            <person name="Metzger M.J."/>
        </authorList>
    </citation>
    <scope>NUCLEOTIDE SEQUENCE</scope>
    <source>
        <strain evidence="3">MELC-2E11</strain>
        <tissue evidence="3">Siphon/mantle</tissue>
    </source>
</reference>
<feature type="compositionally biased region" description="Gly residues" evidence="1">
    <location>
        <begin position="632"/>
        <end position="650"/>
    </location>
</feature>
<feature type="compositionally biased region" description="Low complexity" evidence="1">
    <location>
        <begin position="40"/>
        <end position="58"/>
    </location>
</feature>
<feature type="compositionally biased region" description="Polar residues" evidence="1">
    <location>
        <begin position="88"/>
        <end position="100"/>
    </location>
</feature>
<organism evidence="3 4">
    <name type="scientific">Mya arenaria</name>
    <name type="common">Soft-shell clam</name>
    <dbReference type="NCBI Taxonomy" id="6604"/>
    <lineage>
        <taxon>Eukaryota</taxon>
        <taxon>Metazoa</taxon>
        <taxon>Spiralia</taxon>
        <taxon>Lophotrochozoa</taxon>
        <taxon>Mollusca</taxon>
        <taxon>Bivalvia</taxon>
        <taxon>Autobranchia</taxon>
        <taxon>Heteroconchia</taxon>
        <taxon>Euheterodonta</taxon>
        <taxon>Imparidentia</taxon>
        <taxon>Neoheterodontei</taxon>
        <taxon>Myida</taxon>
        <taxon>Myoidea</taxon>
        <taxon>Myidae</taxon>
        <taxon>Mya</taxon>
    </lineage>
</organism>
<feature type="compositionally biased region" description="Gly residues" evidence="1">
    <location>
        <begin position="234"/>
        <end position="245"/>
    </location>
</feature>
<dbReference type="Pfam" id="PF13519">
    <property type="entry name" value="VWA_2"/>
    <property type="match status" value="1"/>
</dbReference>
<feature type="compositionally biased region" description="Basic and acidic residues" evidence="1">
    <location>
        <begin position="1172"/>
        <end position="1182"/>
    </location>
</feature>
<evidence type="ECO:0000313" key="4">
    <source>
        <dbReference type="Proteomes" id="UP001164746"/>
    </source>
</evidence>
<feature type="compositionally biased region" description="Acidic residues" evidence="1">
    <location>
        <begin position="254"/>
        <end position="264"/>
    </location>
</feature>
<feature type="compositionally biased region" description="Low complexity" evidence="1">
    <location>
        <begin position="455"/>
        <end position="465"/>
    </location>
</feature>
<evidence type="ECO:0000256" key="1">
    <source>
        <dbReference type="SAM" id="MobiDB-lite"/>
    </source>
</evidence>
<feature type="compositionally biased region" description="Low complexity" evidence="1">
    <location>
        <begin position="1283"/>
        <end position="1293"/>
    </location>
</feature>